<dbReference type="Pfam" id="PF00111">
    <property type="entry name" value="Fer2"/>
    <property type="match status" value="1"/>
</dbReference>
<dbReference type="InterPro" id="IPR017927">
    <property type="entry name" value="FAD-bd_FR_type"/>
</dbReference>
<reference evidence="3 4" key="1">
    <citation type="submission" date="2018-05" db="EMBL/GenBank/DDBJ databases">
        <title>Complete Genome Sequence of Methylobacterium sp. 17Sr1-28.</title>
        <authorList>
            <person name="Srinivasan S."/>
        </authorList>
    </citation>
    <scope>NUCLEOTIDE SEQUENCE [LARGE SCALE GENOMIC DNA]</scope>
    <source>
        <strain evidence="3 4">17Sr1-28</strain>
    </source>
</reference>
<proteinExistence type="predicted"/>
<dbReference type="PROSITE" id="PS51085">
    <property type="entry name" value="2FE2S_FER_2"/>
    <property type="match status" value="1"/>
</dbReference>
<evidence type="ECO:0000313" key="4">
    <source>
        <dbReference type="Proteomes" id="UP000245444"/>
    </source>
</evidence>
<dbReference type="PANTHER" id="PTHR42815:SF2">
    <property type="entry name" value="FAD-BINDING, PUTATIVE (AFU_ORTHOLOGUE AFUA_6G07600)-RELATED"/>
    <property type="match status" value="1"/>
</dbReference>
<dbReference type="OrthoDB" id="9786134at2"/>
<dbReference type="Proteomes" id="UP000245444">
    <property type="component" value="Chromosome"/>
</dbReference>
<dbReference type="GO" id="GO:0016491">
    <property type="term" value="F:oxidoreductase activity"/>
    <property type="evidence" value="ECO:0007669"/>
    <property type="project" value="InterPro"/>
</dbReference>
<dbReference type="Gene3D" id="2.40.30.10">
    <property type="entry name" value="Translation factors"/>
    <property type="match status" value="1"/>
</dbReference>
<sequence>MSEASLRSPWHPGETAIQATIGAVGRMAEIGRRVVRDAMPDQHRAFFTQLPFVVLGSVDPRGEAWATLLSGAPGFVAAPTPTTLTLDVRPDPADPAAEGLHAGEAVGLLGIELHTRRRNRANGVLGLAPGGTLRVAVEESFGNCPQYITLRDAAPVAPVPAGAPRPGRAEESAGLDDAARALIAAADTLFVATYAEPDGHRRVDVSHRGGKPGFVRVAPDGTLTIPDFSGNRFFATLGNIWLNRRAGLVFPDFATGDLLQVTGEAGVILDSPEIAAFRGAERLWTLRPRRVVRRPGALPLRWATRDRGASPQSLATGDWREAADRIRAAGAAAGWRPYRVTRIVAESRTIRSFHLAPTDGADPLPFLAGQHLPVRVTLPGAEAPAIRTYTLSAAPSDEGYRISVKREGAVSRHLHDRIRVGDVLEARAPAGSFTLDAAETRPAVLLAGGVGITPLLAMLRHLVHEGRRTGRIRPATLVHAARSRTDRAFDRELADLVAAAGGAVRVVRVLGDVTDAQAGRDYDAAGRIDADLVARFAPLSAPEADPDVYLCGPAAFAQALYDGLRARGVPDARIHAEAFGPSALVRTGAPPRRPPSPDPVAVAFVASARAARWSPESGTLLDLAEASGLSPAHGCREGTCGTCRTRLLAGAVTYPVAPAAAIAPDEVLPCRAVPAAGTDDLRLAL</sequence>
<dbReference type="AlphaFoldDB" id="A0A2U8WTQ5"/>
<gene>
    <name evidence="3" type="ORF">DK419_26495</name>
</gene>
<evidence type="ECO:0000313" key="3">
    <source>
        <dbReference type="EMBL" id="AWN49453.1"/>
    </source>
</evidence>
<dbReference type="Pfam" id="PF00175">
    <property type="entry name" value="NAD_binding_1"/>
    <property type="match status" value="1"/>
</dbReference>
<dbReference type="InterPro" id="IPR036010">
    <property type="entry name" value="2Fe-2S_ferredoxin-like_sf"/>
</dbReference>
<dbReference type="Gene3D" id="3.40.50.80">
    <property type="entry name" value="Nucleotide-binding domain of ferredoxin-NADP reductase (FNR) module"/>
    <property type="match status" value="1"/>
</dbReference>
<dbReference type="InterPro" id="IPR039261">
    <property type="entry name" value="FNR_nucleotide-bd"/>
</dbReference>
<dbReference type="SUPFAM" id="SSF52343">
    <property type="entry name" value="Ferredoxin reductase-like, C-terminal NADP-linked domain"/>
    <property type="match status" value="1"/>
</dbReference>
<dbReference type="Gene3D" id="3.10.20.30">
    <property type="match status" value="1"/>
</dbReference>
<name>A0A2U8WTQ5_9HYPH</name>
<dbReference type="Pfam" id="PF00970">
    <property type="entry name" value="FAD_binding_6"/>
    <property type="match status" value="1"/>
</dbReference>
<dbReference type="GO" id="GO:0051537">
    <property type="term" value="F:2 iron, 2 sulfur cluster binding"/>
    <property type="evidence" value="ECO:0007669"/>
    <property type="project" value="InterPro"/>
</dbReference>
<dbReference type="RefSeq" id="WP_109961721.1">
    <property type="nucleotide sequence ID" value="NZ_CP029553.1"/>
</dbReference>
<dbReference type="PRINTS" id="PR00410">
    <property type="entry name" value="PHEHYDRXLASE"/>
</dbReference>
<dbReference type="InterPro" id="IPR008333">
    <property type="entry name" value="Cbr1-like_FAD-bd_dom"/>
</dbReference>
<dbReference type="InterPro" id="IPR012349">
    <property type="entry name" value="Split_barrel_FMN-bd"/>
</dbReference>
<protein>
    <submittedName>
        <fullName evidence="3">FAD-binding oxidoreductase</fullName>
    </submittedName>
</protein>
<organism evidence="3 4">
    <name type="scientific">Methylobacterium terrae</name>
    <dbReference type="NCBI Taxonomy" id="2202827"/>
    <lineage>
        <taxon>Bacteria</taxon>
        <taxon>Pseudomonadati</taxon>
        <taxon>Pseudomonadota</taxon>
        <taxon>Alphaproteobacteria</taxon>
        <taxon>Hyphomicrobiales</taxon>
        <taxon>Methylobacteriaceae</taxon>
        <taxon>Methylobacterium</taxon>
    </lineage>
</organism>
<dbReference type="InterPro" id="IPR006058">
    <property type="entry name" value="2Fe2S_fd_BS"/>
</dbReference>
<evidence type="ECO:0000259" key="2">
    <source>
        <dbReference type="PROSITE" id="PS51384"/>
    </source>
</evidence>
<dbReference type="EMBL" id="CP029553">
    <property type="protein sequence ID" value="AWN49453.1"/>
    <property type="molecule type" value="Genomic_DNA"/>
</dbReference>
<feature type="domain" description="FAD-binding FR-type" evidence="2">
    <location>
        <begin position="333"/>
        <end position="436"/>
    </location>
</feature>
<dbReference type="InterPro" id="IPR001433">
    <property type="entry name" value="OxRdtase_FAD/NAD-bd"/>
</dbReference>
<dbReference type="Gene3D" id="2.30.110.10">
    <property type="entry name" value="Electron Transport, Fmn-binding Protein, Chain A"/>
    <property type="match status" value="1"/>
</dbReference>
<keyword evidence="4" id="KW-1185">Reference proteome</keyword>
<dbReference type="InterPro" id="IPR017938">
    <property type="entry name" value="Riboflavin_synthase-like_b-brl"/>
</dbReference>
<dbReference type="InterPro" id="IPR012675">
    <property type="entry name" value="Beta-grasp_dom_sf"/>
</dbReference>
<accession>A0A2U8WTQ5</accession>
<dbReference type="PROSITE" id="PS51384">
    <property type="entry name" value="FAD_FR"/>
    <property type="match status" value="1"/>
</dbReference>
<dbReference type="PANTHER" id="PTHR42815">
    <property type="entry name" value="FAD-BINDING, PUTATIVE (AFU_ORTHOLOGUE AFUA_6G07600)-RELATED"/>
    <property type="match status" value="1"/>
</dbReference>
<dbReference type="SUPFAM" id="SSF63380">
    <property type="entry name" value="Riboflavin synthase domain-like"/>
    <property type="match status" value="1"/>
</dbReference>
<dbReference type="PROSITE" id="PS00197">
    <property type="entry name" value="2FE2S_FER_1"/>
    <property type="match status" value="1"/>
</dbReference>
<dbReference type="KEGG" id="mtea:DK419_26495"/>
<dbReference type="SUPFAM" id="SSF54292">
    <property type="entry name" value="2Fe-2S ferredoxin-like"/>
    <property type="match status" value="1"/>
</dbReference>
<dbReference type="CDD" id="cd06184">
    <property type="entry name" value="flavohem_like_fad_nad_binding"/>
    <property type="match status" value="1"/>
</dbReference>
<evidence type="ECO:0000259" key="1">
    <source>
        <dbReference type="PROSITE" id="PS51085"/>
    </source>
</evidence>
<feature type="domain" description="2Fe-2S ferredoxin-type" evidence="1">
    <location>
        <begin position="600"/>
        <end position="685"/>
    </location>
</feature>
<dbReference type="SUPFAM" id="SSF50475">
    <property type="entry name" value="FMN-binding split barrel"/>
    <property type="match status" value="1"/>
</dbReference>
<dbReference type="CDD" id="cd00207">
    <property type="entry name" value="fer2"/>
    <property type="match status" value="1"/>
</dbReference>
<dbReference type="InterPro" id="IPR001041">
    <property type="entry name" value="2Fe-2S_ferredoxin-type"/>
</dbReference>